<proteinExistence type="predicted"/>
<protein>
    <submittedName>
        <fullName evidence="1">Uncharacterized protein</fullName>
    </submittedName>
</protein>
<comment type="caution">
    <text evidence="1">The sequence shown here is derived from an EMBL/GenBank/DDBJ whole genome shotgun (WGS) entry which is preliminary data.</text>
</comment>
<evidence type="ECO:0000313" key="2">
    <source>
        <dbReference type="Proteomes" id="UP000735302"/>
    </source>
</evidence>
<name>A0AAV4DYE1_9GAST</name>
<reference evidence="1 2" key="1">
    <citation type="journal article" date="2021" name="Elife">
        <title>Chloroplast acquisition without the gene transfer in kleptoplastic sea slugs, Plakobranchus ocellatus.</title>
        <authorList>
            <person name="Maeda T."/>
            <person name="Takahashi S."/>
            <person name="Yoshida T."/>
            <person name="Shimamura S."/>
            <person name="Takaki Y."/>
            <person name="Nagai Y."/>
            <person name="Toyoda A."/>
            <person name="Suzuki Y."/>
            <person name="Arimoto A."/>
            <person name="Ishii H."/>
            <person name="Satoh N."/>
            <person name="Nishiyama T."/>
            <person name="Hasebe M."/>
            <person name="Maruyama T."/>
            <person name="Minagawa J."/>
            <person name="Obokata J."/>
            <person name="Shigenobu S."/>
        </authorList>
    </citation>
    <scope>NUCLEOTIDE SEQUENCE [LARGE SCALE GENOMIC DNA]</scope>
</reference>
<sequence length="102" mass="11734">MLNKNKARFCESQSFIINDTPVTRRGLTPRPVCSLIIPTGVAGLIRPIKSSRPCLFARPGLHWLLLQAWHKPEGPWFVWTSFYGRRDERSRLCTAPYQPVIN</sequence>
<dbReference type="EMBL" id="BLXT01008457">
    <property type="protein sequence ID" value="GFO49084.1"/>
    <property type="molecule type" value="Genomic_DNA"/>
</dbReference>
<accession>A0AAV4DYE1</accession>
<gene>
    <name evidence="1" type="ORF">PoB_007558900</name>
</gene>
<evidence type="ECO:0000313" key="1">
    <source>
        <dbReference type="EMBL" id="GFO49084.1"/>
    </source>
</evidence>
<dbReference type="Proteomes" id="UP000735302">
    <property type="component" value="Unassembled WGS sequence"/>
</dbReference>
<organism evidence="1 2">
    <name type="scientific">Plakobranchus ocellatus</name>
    <dbReference type="NCBI Taxonomy" id="259542"/>
    <lineage>
        <taxon>Eukaryota</taxon>
        <taxon>Metazoa</taxon>
        <taxon>Spiralia</taxon>
        <taxon>Lophotrochozoa</taxon>
        <taxon>Mollusca</taxon>
        <taxon>Gastropoda</taxon>
        <taxon>Heterobranchia</taxon>
        <taxon>Euthyneura</taxon>
        <taxon>Panpulmonata</taxon>
        <taxon>Sacoglossa</taxon>
        <taxon>Placobranchoidea</taxon>
        <taxon>Plakobranchidae</taxon>
        <taxon>Plakobranchus</taxon>
    </lineage>
</organism>
<dbReference type="AlphaFoldDB" id="A0AAV4DYE1"/>
<keyword evidence="2" id="KW-1185">Reference proteome</keyword>